<comment type="caution">
    <text evidence="2">The sequence shown here is derived from an EMBL/GenBank/DDBJ whole genome shotgun (WGS) entry which is preliminary data.</text>
</comment>
<keyword evidence="1" id="KW-0472">Membrane</keyword>
<gene>
    <name evidence="2" type="ORF">ACFQB0_05935</name>
</gene>
<sequence>MNPWARTAAIAVAAAAFTYLIFGLLFGFGYTTAHWYLPVLAAALSGTVMRFLGRRRSRDVS</sequence>
<keyword evidence="3" id="KW-1185">Reference proteome</keyword>
<evidence type="ECO:0000313" key="2">
    <source>
        <dbReference type="EMBL" id="MFC6355643.1"/>
    </source>
</evidence>
<proteinExistence type="predicted"/>
<dbReference type="RefSeq" id="WP_386728735.1">
    <property type="nucleotide sequence ID" value="NZ_JBHSTP010000001.1"/>
</dbReference>
<evidence type="ECO:0000256" key="1">
    <source>
        <dbReference type="SAM" id="Phobius"/>
    </source>
</evidence>
<protein>
    <recommendedName>
        <fullName evidence="4">DUF4175 domain-containing protein</fullName>
    </recommendedName>
</protein>
<evidence type="ECO:0008006" key="4">
    <source>
        <dbReference type="Google" id="ProtNLM"/>
    </source>
</evidence>
<keyword evidence="1" id="KW-0812">Transmembrane</keyword>
<feature type="transmembrane region" description="Helical" evidence="1">
    <location>
        <begin position="7"/>
        <end position="29"/>
    </location>
</feature>
<keyword evidence="1" id="KW-1133">Transmembrane helix</keyword>
<organism evidence="2 3">
    <name type="scientific">Luethyella okanaganae</name>
    <dbReference type="NCBI Taxonomy" id="69372"/>
    <lineage>
        <taxon>Bacteria</taxon>
        <taxon>Bacillati</taxon>
        <taxon>Actinomycetota</taxon>
        <taxon>Actinomycetes</taxon>
        <taxon>Micrococcales</taxon>
        <taxon>Microbacteriaceae</taxon>
        <taxon>Luethyella</taxon>
    </lineage>
</organism>
<accession>A0ABW1VFJ3</accession>
<dbReference type="Proteomes" id="UP001596306">
    <property type="component" value="Unassembled WGS sequence"/>
</dbReference>
<name>A0ABW1VFJ3_9MICO</name>
<evidence type="ECO:0000313" key="3">
    <source>
        <dbReference type="Proteomes" id="UP001596306"/>
    </source>
</evidence>
<reference evidence="3" key="1">
    <citation type="journal article" date="2019" name="Int. J. Syst. Evol. Microbiol.">
        <title>The Global Catalogue of Microorganisms (GCM) 10K type strain sequencing project: providing services to taxonomists for standard genome sequencing and annotation.</title>
        <authorList>
            <consortium name="The Broad Institute Genomics Platform"/>
            <consortium name="The Broad Institute Genome Sequencing Center for Infectious Disease"/>
            <person name="Wu L."/>
            <person name="Ma J."/>
        </authorList>
    </citation>
    <scope>NUCLEOTIDE SEQUENCE [LARGE SCALE GENOMIC DNA]</scope>
    <source>
        <strain evidence="3">CCUG 43304</strain>
    </source>
</reference>
<dbReference type="EMBL" id="JBHSTP010000001">
    <property type="protein sequence ID" value="MFC6355643.1"/>
    <property type="molecule type" value="Genomic_DNA"/>
</dbReference>
<feature type="transmembrane region" description="Helical" evidence="1">
    <location>
        <begin position="35"/>
        <end position="53"/>
    </location>
</feature>